<comment type="caution">
    <text evidence="6">The sequence shown here is derived from an EMBL/GenBank/DDBJ whole genome shotgun (WGS) entry which is preliminary data.</text>
</comment>
<dbReference type="Pfam" id="PF13305">
    <property type="entry name" value="TetR_C_33"/>
    <property type="match status" value="1"/>
</dbReference>
<sequence>MARAGLTPERLTQAGAEMADEVGFEQVSISALARHFGVKAASLYSHLKSSQELKTRIALLALDEMANQAADAVAGRSGHDALVAVANVYRDYARTHPGRYAASRMRLDPEVAAVSAGPRHSQMMRAMLRGYGLTDLDQTHAVRLLGSFFHGYASLESAGAFSHSMPDSEDSWSRILGVLDSMLTNWRQG</sequence>
<protein>
    <submittedName>
        <fullName evidence="6">TetR/AcrR family transcriptional regulator</fullName>
    </submittedName>
</protein>
<proteinExistence type="predicted"/>
<keyword evidence="3" id="KW-0804">Transcription</keyword>
<dbReference type="SUPFAM" id="SSF46689">
    <property type="entry name" value="Homeodomain-like"/>
    <property type="match status" value="1"/>
</dbReference>
<dbReference type="SUPFAM" id="SSF48498">
    <property type="entry name" value="Tetracyclin repressor-like, C-terminal domain"/>
    <property type="match status" value="1"/>
</dbReference>
<feature type="DNA-binding region" description="H-T-H motif" evidence="4">
    <location>
        <begin position="28"/>
        <end position="47"/>
    </location>
</feature>
<keyword evidence="7" id="KW-1185">Reference proteome</keyword>
<dbReference type="Proteomes" id="UP001635816">
    <property type="component" value="Unassembled WGS sequence"/>
</dbReference>
<evidence type="ECO:0000256" key="4">
    <source>
        <dbReference type="PROSITE-ProRule" id="PRU00335"/>
    </source>
</evidence>
<dbReference type="PROSITE" id="PS50977">
    <property type="entry name" value="HTH_TETR_2"/>
    <property type="match status" value="1"/>
</dbReference>
<dbReference type="Gene3D" id="1.10.357.10">
    <property type="entry name" value="Tetracycline Repressor, domain 2"/>
    <property type="match status" value="1"/>
</dbReference>
<keyword evidence="1" id="KW-0805">Transcription regulation</keyword>
<organism evidence="6 7">
    <name type="scientific">Mycolicibacterium nivoides</name>
    <dbReference type="NCBI Taxonomy" id="2487344"/>
    <lineage>
        <taxon>Bacteria</taxon>
        <taxon>Bacillati</taxon>
        <taxon>Actinomycetota</taxon>
        <taxon>Actinomycetes</taxon>
        <taxon>Mycobacteriales</taxon>
        <taxon>Mycobacteriaceae</taxon>
        <taxon>Mycolicibacterium</taxon>
    </lineage>
</organism>
<dbReference type="RefSeq" id="WP_409545054.1">
    <property type="nucleotide sequence ID" value="NZ_JBKBDD010000014.1"/>
</dbReference>
<dbReference type="InterPro" id="IPR025996">
    <property type="entry name" value="MT1864/Rv1816-like_C"/>
</dbReference>
<dbReference type="EMBL" id="JBKBDD010000014">
    <property type="protein sequence ID" value="MFN6547236.1"/>
    <property type="molecule type" value="Genomic_DNA"/>
</dbReference>
<dbReference type="InterPro" id="IPR009057">
    <property type="entry name" value="Homeodomain-like_sf"/>
</dbReference>
<dbReference type="Pfam" id="PF00440">
    <property type="entry name" value="TetR_N"/>
    <property type="match status" value="1"/>
</dbReference>
<dbReference type="InterPro" id="IPR001647">
    <property type="entry name" value="HTH_TetR"/>
</dbReference>
<dbReference type="InterPro" id="IPR036271">
    <property type="entry name" value="Tet_transcr_reg_TetR-rel_C_sf"/>
</dbReference>
<feature type="domain" description="HTH tetR-type" evidence="5">
    <location>
        <begin position="5"/>
        <end position="65"/>
    </location>
</feature>
<dbReference type="Gene3D" id="1.10.10.60">
    <property type="entry name" value="Homeodomain-like"/>
    <property type="match status" value="1"/>
</dbReference>
<evidence type="ECO:0000256" key="1">
    <source>
        <dbReference type="ARBA" id="ARBA00023015"/>
    </source>
</evidence>
<keyword evidence="2 4" id="KW-0238">DNA-binding</keyword>
<name>A0ABW9LGY0_9MYCO</name>
<reference evidence="6 7" key="1">
    <citation type="submission" date="2024-12" db="EMBL/GenBank/DDBJ databases">
        <title>The coexistence of Mycolicibacterium septicum and Mycolicibacterium nivoides in clinical samples.</title>
        <authorList>
            <person name="Wang C."/>
            <person name="Feng Y."/>
            <person name="Zong Z."/>
        </authorList>
    </citation>
    <scope>NUCLEOTIDE SEQUENCE [LARGE SCALE GENOMIC DNA]</scope>
    <source>
        <strain evidence="6 7">120309</strain>
    </source>
</reference>
<evidence type="ECO:0000259" key="5">
    <source>
        <dbReference type="PROSITE" id="PS50977"/>
    </source>
</evidence>
<evidence type="ECO:0000313" key="6">
    <source>
        <dbReference type="EMBL" id="MFN6547236.1"/>
    </source>
</evidence>
<accession>A0ABW9LGY0</accession>
<evidence type="ECO:0000313" key="7">
    <source>
        <dbReference type="Proteomes" id="UP001635816"/>
    </source>
</evidence>
<gene>
    <name evidence="6" type="ORF">ACK4CT_28980</name>
</gene>
<evidence type="ECO:0000256" key="2">
    <source>
        <dbReference type="ARBA" id="ARBA00023125"/>
    </source>
</evidence>
<evidence type="ECO:0000256" key="3">
    <source>
        <dbReference type="ARBA" id="ARBA00023163"/>
    </source>
</evidence>